<keyword evidence="7" id="KW-0472">Membrane</keyword>
<name>A0ABV6KN98_9BACI</name>
<accession>A0ABV6KN98</accession>
<dbReference type="InterPro" id="IPR051811">
    <property type="entry name" value="Cytochrome_c550/c551-like"/>
</dbReference>
<gene>
    <name evidence="9" type="primary">cccA</name>
    <name evidence="9" type="ORF">ACFFHM_24000</name>
</gene>
<keyword evidence="4" id="KW-0249">Electron transport</keyword>
<evidence type="ECO:0000256" key="4">
    <source>
        <dbReference type="ARBA" id="ARBA00022982"/>
    </source>
</evidence>
<evidence type="ECO:0000256" key="5">
    <source>
        <dbReference type="ARBA" id="ARBA00023004"/>
    </source>
</evidence>
<dbReference type="EMBL" id="JBHLUX010000094">
    <property type="protein sequence ID" value="MFC0473488.1"/>
    <property type="molecule type" value="Genomic_DNA"/>
</dbReference>
<keyword evidence="7" id="KW-0812">Transmembrane</keyword>
<evidence type="ECO:0000256" key="2">
    <source>
        <dbReference type="ARBA" id="ARBA00022617"/>
    </source>
</evidence>
<dbReference type="SUPFAM" id="SSF46626">
    <property type="entry name" value="Cytochrome c"/>
    <property type="match status" value="1"/>
</dbReference>
<keyword evidence="7" id="KW-1133">Transmembrane helix</keyword>
<keyword evidence="3 6" id="KW-0479">Metal-binding</keyword>
<evidence type="ECO:0000256" key="3">
    <source>
        <dbReference type="ARBA" id="ARBA00022723"/>
    </source>
</evidence>
<protein>
    <submittedName>
        <fullName evidence="9">Cytochrome c550</fullName>
    </submittedName>
</protein>
<feature type="domain" description="Cytochrome c" evidence="8">
    <location>
        <begin position="50"/>
        <end position="124"/>
    </location>
</feature>
<keyword evidence="5 6" id="KW-0408">Iron</keyword>
<keyword evidence="2 6" id="KW-0349">Heme</keyword>
<organism evidence="9 10">
    <name type="scientific">Halalkalibacter kiskunsagensis</name>
    <dbReference type="NCBI Taxonomy" id="1548599"/>
    <lineage>
        <taxon>Bacteria</taxon>
        <taxon>Bacillati</taxon>
        <taxon>Bacillota</taxon>
        <taxon>Bacilli</taxon>
        <taxon>Bacillales</taxon>
        <taxon>Bacillaceae</taxon>
        <taxon>Halalkalibacter</taxon>
    </lineage>
</organism>
<dbReference type="PANTHER" id="PTHR37823">
    <property type="entry name" value="CYTOCHROME C-553-LIKE"/>
    <property type="match status" value="1"/>
</dbReference>
<evidence type="ECO:0000313" key="9">
    <source>
        <dbReference type="EMBL" id="MFC0473488.1"/>
    </source>
</evidence>
<dbReference type="Pfam" id="PF13442">
    <property type="entry name" value="Cytochrome_CBB3"/>
    <property type="match status" value="1"/>
</dbReference>
<comment type="caution">
    <text evidence="9">The sequence shown here is derived from an EMBL/GenBank/DDBJ whole genome shotgun (WGS) entry which is preliminary data.</text>
</comment>
<evidence type="ECO:0000313" key="10">
    <source>
        <dbReference type="Proteomes" id="UP001589838"/>
    </source>
</evidence>
<evidence type="ECO:0000256" key="7">
    <source>
        <dbReference type="SAM" id="Phobius"/>
    </source>
</evidence>
<evidence type="ECO:0000256" key="1">
    <source>
        <dbReference type="ARBA" id="ARBA00022448"/>
    </source>
</evidence>
<reference evidence="9 10" key="1">
    <citation type="submission" date="2024-09" db="EMBL/GenBank/DDBJ databases">
        <authorList>
            <person name="Sun Q."/>
            <person name="Mori K."/>
        </authorList>
    </citation>
    <scope>NUCLEOTIDE SEQUENCE [LARGE SCALE GENOMIC DNA]</scope>
    <source>
        <strain evidence="9 10">NCAIM B.02610</strain>
    </source>
</reference>
<feature type="transmembrane region" description="Helical" evidence="7">
    <location>
        <begin position="6"/>
        <end position="28"/>
    </location>
</feature>
<dbReference type="InterPro" id="IPR054780">
    <property type="entry name" value="Cytochro_C550_firm"/>
</dbReference>
<keyword evidence="10" id="KW-1185">Reference proteome</keyword>
<sequence length="125" mass="12941">MKGRPLLPFAITAILGILLMVVLSFVGLDQRAEMNADDTDETEEVTEFDDPVTAGQELAQQSCIGCHGGDLSGGAGPALTGLDGKYSVEEIADIITGGIGSMPAVSNLNDVEADAIAQYLLAESE</sequence>
<dbReference type="Proteomes" id="UP001589838">
    <property type="component" value="Unassembled WGS sequence"/>
</dbReference>
<dbReference type="InterPro" id="IPR036909">
    <property type="entry name" value="Cyt_c-like_dom_sf"/>
</dbReference>
<evidence type="ECO:0000259" key="8">
    <source>
        <dbReference type="PROSITE" id="PS51007"/>
    </source>
</evidence>
<dbReference type="Gene3D" id="1.10.760.10">
    <property type="entry name" value="Cytochrome c-like domain"/>
    <property type="match status" value="1"/>
</dbReference>
<evidence type="ECO:0000256" key="6">
    <source>
        <dbReference type="PROSITE-ProRule" id="PRU00433"/>
    </source>
</evidence>
<dbReference type="PROSITE" id="PS51007">
    <property type="entry name" value="CYTC"/>
    <property type="match status" value="1"/>
</dbReference>
<proteinExistence type="predicted"/>
<dbReference type="InterPro" id="IPR009056">
    <property type="entry name" value="Cyt_c-like_dom"/>
</dbReference>
<dbReference type="RefSeq" id="WP_335961958.1">
    <property type="nucleotide sequence ID" value="NZ_JAXBLX010000022.1"/>
</dbReference>
<dbReference type="NCBIfam" id="NF045773">
    <property type="entry name" value="cytochro_C550"/>
    <property type="match status" value="1"/>
</dbReference>
<keyword evidence="1" id="KW-0813">Transport</keyword>
<dbReference type="InterPro" id="IPR012218">
    <property type="entry name" value="Cyt_c_BACSU-c550-type"/>
</dbReference>
<dbReference type="PANTHER" id="PTHR37823:SF3">
    <property type="entry name" value="CYTOCHROME C-551"/>
    <property type="match status" value="1"/>
</dbReference>
<dbReference type="PIRSF" id="PIRSF000025">
    <property type="entry name" value="Cytc_Bsub_c550"/>
    <property type="match status" value="1"/>
</dbReference>